<dbReference type="GO" id="GO:0032259">
    <property type="term" value="P:methylation"/>
    <property type="evidence" value="ECO:0007669"/>
    <property type="project" value="UniProtKB-KW"/>
</dbReference>
<name>A0A1Y5SJC8_9RHOB</name>
<dbReference type="RefSeq" id="WP_085836357.1">
    <property type="nucleotide sequence ID" value="NZ_FWFS01000005.1"/>
</dbReference>
<comment type="pathway">
    <text evidence="9">Cofactor biosynthesis; adenosylcobalamin biosynthesis; precorrin-2 from uroporphyrinogen III: step 1/1.</text>
</comment>
<dbReference type="GO" id="GO:0004851">
    <property type="term" value="F:uroporphyrin-III C-methyltransferase activity"/>
    <property type="evidence" value="ECO:0007669"/>
    <property type="project" value="UniProtKB-EC"/>
</dbReference>
<dbReference type="Gene3D" id="3.40.1010.10">
    <property type="entry name" value="Cobalt-precorrin-4 Transmethylase, Domain 1"/>
    <property type="match status" value="1"/>
</dbReference>
<evidence type="ECO:0000256" key="4">
    <source>
        <dbReference type="ARBA" id="ARBA00022603"/>
    </source>
</evidence>
<evidence type="ECO:0000256" key="5">
    <source>
        <dbReference type="ARBA" id="ARBA00022679"/>
    </source>
</evidence>
<dbReference type="FunFam" id="3.40.1010.10:FF:000001">
    <property type="entry name" value="Siroheme synthase"/>
    <property type="match status" value="1"/>
</dbReference>
<evidence type="ECO:0000256" key="7">
    <source>
        <dbReference type="ARBA" id="ARBA00023244"/>
    </source>
</evidence>
<protein>
    <recommendedName>
        <fullName evidence="2">uroporphyrinogen-III C-methyltransferase</fullName>
        <ecNumber evidence="2">2.1.1.107</ecNumber>
    </recommendedName>
</protein>
<dbReference type="EC" id="2.1.1.107" evidence="2"/>
<evidence type="ECO:0000313" key="13">
    <source>
        <dbReference type="Proteomes" id="UP000193862"/>
    </source>
</evidence>
<dbReference type="GO" id="GO:0019354">
    <property type="term" value="P:siroheme biosynthetic process"/>
    <property type="evidence" value="ECO:0007669"/>
    <property type="project" value="UniProtKB-UniPathway"/>
</dbReference>
<evidence type="ECO:0000259" key="11">
    <source>
        <dbReference type="Pfam" id="PF00590"/>
    </source>
</evidence>
<evidence type="ECO:0000313" key="12">
    <source>
        <dbReference type="EMBL" id="SLN42018.1"/>
    </source>
</evidence>
<evidence type="ECO:0000256" key="1">
    <source>
        <dbReference type="ARBA" id="ARBA00005879"/>
    </source>
</evidence>
<keyword evidence="6" id="KW-0949">S-adenosyl-L-methionine</keyword>
<comment type="similarity">
    <text evidence="1 10">Belongs to the precorrin methyltransferase family.</text>
</comment>
<organism evidence="12 13">
    <name type="scientific">Aquimixticola soesokkakensis</name>
    <dbReference type="NCBI Taxonomy" id="1519096"/>
    <lineage>
        <taxon>Bacteria</taxon>
        <taxon>Pseudomonadati</taxon>
        <taxon>Pseudomonadota</taxon>
        <taxon>Alphaproteobacteria</taxon>
        <taxon>Rhodobacterales</taxon>
        <taxon>Paracoccaceae</taxon>
        <taxon>Aquimixticola</taxon>
    </lineage>
</organism>
<dbReference type="UniPathway" id="UPA00262">
    <property type="reaction ID" value="UER00211"/>
</dbReference>
<dbReference type="OrthoDB" id="9815856at2"/>
<keyword evidence="7" id="KW-0627">Porphyrin biosynthesis</keyword>
<dbReference type="PROSITE" id="PS00840">
    <property type="entry name" value="SUMT_2"/>
    <property type="match status" value="1"/>
</dbReference>
<evidence type="ECO:0000256" key="8">
    <source>
        <dbReference type="ARBA" id="ARBA00025705"/>
    </source>
</evidence>
<dbReference type="PANTHER" id="PTHR45790">
    <property type="entry name" value="SIROHEME SYNTHASE-RELATED"/>
    <property type="match status" value="1"/>
</dbReference>
<evidence type="ECO:0000256" key="6">
    <source>
        <dbReference type="ARBA" id="ARBA00022691"/>
    </source>
</evidence>
<dbReference type="PROSITE" id="PS00839">
    <property type="entry name" value="SUMT_1"/>
    <property type="match status" value="1"/>
</dbReference>
<dbReference type="Pfam" id="PF00590">
    <property type="entry name" value="TP_methylase"/>
    <property type="match status" value="1"/>
</dbReference>
<evidence type="ECO:0000256" key="3">
    <source>
        <dbReference type="ARBA" id="ARBA00022573"/>
    </source>
</evidence>
<feature type="domain" description="Tetrapyrrole methylase" evidence="11">
    <location>
        <begin position="35"/>
        <end position="245"/>
    </location>
</feature>
<dbReference type="InterPro" id="IPR006366">
    <property type="entry name" value="CobA/CysG_C"/>
</dbReference>
<dbReference type="PANTHER" id="PTHR45790:SF3">
    <property type="entry name" value="S-ADENOSYL-L-METHIONINE-DEPENDENT UROPORPHYRINOGEN III METHYLTRANSFERASE, CHLOROPLASTIC"/>
    <property type="match status" value="1"/>
</dbReference>
<dbReference type="InterPro" id="IPR035996">
    <property type="entry name" value="4pyrrol_Methylase_sf"/>
</dbReference>
<dbReference type="NCBIfam" id="NF004790">
    <property type="entry name" value="PRK06136.1"/>
    <property type="match status" value="1"/>
</dbReference>
<keyword evidence="5 10" id="KW-0808">Transferase</keyword>
<comment type="pathway">
    <text evidence="8">Porphyrin-containing compound metabolism; siroheme biosynthesis; precorrin-2 from uroporphyrinogen III: step 1/1.</text>
</comment>
<keyword evidence="13" id="KW-1185">Reference proteome</keyword>
<evidence type="ECO:0000256" key="2">
    <source>
        <dbReference type="ARBA" id="ARBA00012162"/>
    </source>
</evidence>
<dbReference type="AlphaFoldDB" id="A0A1Y5SJC8"/>
<dbReference type="InterPro" id="IPR003043">
    <property type="entry name" value="Uropor_MeTrfase_CS"/>
</dbReference>
<accession>A0A1Y5SJC8</accession>
<dbReference type="InterPro" id="IPR014777">
    <property type="entry name" value="4pyrrole_Mease_sub1"/>
</dbReference>
<dbReference type="InterPro" id="IPR014776">
    <property type="entry name" value="4pyrrole_Mease_sub2"/>
</dbReference>
<dbReference type="InterPro" id="IPR050161">
    <property type="entry name" value="Siro_Cobalamin_biosynth"/>
</dbReference>
<keyword evidence="4 10" id="KW-0489">Methyltransferase</keyword>
<sequence>MTQIPNPPFEPSQVPPLHLPPLCDTDWPRFEAGWVWLVGAGPGDPGLLTLHGLHALTQADVIVFDALVNPALLDWAPRADKIAMGKRGGVAGSVKQADISEELVALARAGKRVLRLKGGDPFVFGRGGEEAQVLVQNNVPIRVIPGITAGIGGLAYAGIPVTHRDTNTALTFVTGHDARGALAPLDWTALSRGAPVLVVYMGARVAGDLAARLIRADRLASEPVAVVQNATLPDQRVLETTLGRLESDMQSSGIGSPAILCIGPAVLLRQVLDWQGMALGEAPRNLDPLRRP</sequence>
<evidence type="ECO:0000256" key="10">
    <source>
        <dbReference type="RuleBase" id="RU003960"/>
    </source>
</evidence>
<dbReference type="CDD" id="cd11642">
    <property type="entry name" value="SUMT"/>
    <property type="match status" value="1"/>
</dbReference>
<dbReference type="SUPFAM" id="SSF53790">
    <property type="entry name" value="Tetrapyrrole methylase"/>
    <property type="match status" value="1"/>
</dbReference>
<proteinExistence type="inferred from homology"/>
<dbReference type="NCBIfam" id="TIGR01469">
    <property type="entry name" value="cobA_cysG_Cterm"/>
    <property type="match status" value="1"/>
</dbReference>
<evidence type="ECO:0000256" key="9">
    <source>
        <dbReference type="ARBA" id="ARBA00060548"/>
    </source>
</evidence>
<dbReference type="GO" id="GO:0009236">
    <property type="term" value="P:cobalamin biosynthetic process"/>
    <property type="evidence" value="ECO:0007669"/>
    <property type="project" value="UniProtKB-KW"/>
</dbReference>
<keyword evidence="3" id="KW-0169">Cobalamin biosynthesis</keyword>
<reference evidence="12 13" key="1">
    <citation type="submission" date="2017-03" db="EMBL/GenBank/DDBJ databases">
        <authorList>
            <person name="Afonso C.L."/>
            <person name="Miller P.J."/>
            <person name="Scott M.A."/>
            <person name="Spackman E."/>
            <person name="Goraichik I."/>
            <person name="Dimitrov K.M."/>
            <person name="Suarez D.L."/>
            <person name="Swayne D.E."/>
        </authorList>
    </citation>
    <scope>NUCLEOTIDE SEQUENCE [LARGE SCALE GENOMIC DNA]</scope>
    <source>
        <strain evidence="12 13">CECT 8620</strain>
    </source>
</reference>
<gene>
    <name evidence="12" type="primary">cobA</name>
    <name evidence="12" type="ORF">AQS8620_01659</name>
</gene>
<dbReference type="EMBL" id="FWFS01000005">
    <property type="protein sequence ID" value="SLN42018.1"/>
    <property type="molecule type" value="Genomic_DNA"/>
</dbReference>
<dbReference type="InterPro" id="IPR000878">
    <property type="entry name" value="4pyrrol_Mease"/>
</dbReference>
<dbReference type="FunFam" id="3.30.950.10:FF:000001">
    <property type="entry name" value="Siroheme synthase"/>
    <property type="match status" value="1"/>
</dbReference>
<dbReference type="Proteomes" id="UP000193862">
    <property type="component" value="Unassembled WGS sequence"/>
</dbReference>
<dbReference type="Gene3D" id="3.30.950.10">
    <property type="entry name" value="Methyltransferase, Cobalt-precorrin-4 Transmethylase, Domain 2"/>
    <property type="match status" value="1"/>
</dbReference>